<dbReference type="CDD" id="cd14667">
    <property type="entry name" value="3D_containing_proteins"/>
    <property type="match status" value="1"/>
</dbReference>
<dbReference type="PANTHER" id="PTHR39160:SF4">
    <property type="entry name" value="RESUSCITATION-PROMOTING FACTOR RPFB"/>
    <property type="match status" value="1"/>
</dbReference>
<keyword evidence="6" id="KW-1185">Reference proteome</keyword>
<evidence type="ECO:0000256" key="2">
    <source>
        <dbReference type="SAM" id="SignalP"/>
    </source>
</evidence>
<proteinExistence type="predicted"/>
<gene>
    <name evidence="5" type="ORF">SPSIL_026940</name>
</gene>
<feature type="signal peptide" evidence="2">
    <location>
        <begin position="1"/>
        <end position="26"/>
    </location>
</feature>
<keyword evidence="1 2" id="KW-0732">Signal</keyword>
<dbReference type="InterPro" id="IPR036366">
    <property type="entry name" value="PGBDSf"/>
</dbReference>
<evidence type="ECO:0000313" key="6">
    <source>
        <dbReference type="Proteomes" id="UP000216752"/>
    </source>
</evidence>
<evidence type="ECO:0008006" key="7">
    <source>
        <dbReference type="Google" id="ProtNLM"/>
    </source>
</evidence>
<accession>A0ABZ3ILR5</accession>
<evidence type="ECO:0000259" key="4">
    <source>
        <dbReference type="Pfam" id="PF06725"/>
    </source>
</evidence>
<reference evidence="5" key="1">
    <citation type="submission" date="2024-05" db="EMBL/GenBank/DDBJ databases">
        <title>Isolation and characterization of Sporomusa carbonis sp. nov., a carboxydotrophic hydrogenogen in the genus of Sporomusa isolated from a charcoal burning pile.</title>
        <authorList>
            <person name="Boeer T."/>
            <person name="Rosenbaum F."/>
            <person name="Eysell L."/>
            <person name="Mueller V."/>
            <person name="Daniel R."/>
            <person name="Poehlein A."/>
        </authorList>
    </citation>
    <scope>NUCLEOTIDE SEQUENCE [LARGE SCALE GENOMIC DNA]</scope>
    <source>
        <strain evidence="5">DSM 10669</strain>
    </source>
</reference>
<dbReference type="RefSeq" id="WP_245867679.1">
    <property type="nucleotide sequence ID" value="NZ_CP155573.1"/>
</dbReference>
<dbReference type="InterPro" id="IPR059180">
    <property type="entry name" value="3D_YorM"/>
</dbReference>
<dbReference type="Pfam" id="PF01471">
    <property type="entry name" value="PG_binding_1"/>
    <property type="match status" value="1"/>
</dbReference>
<dbReference type="Gene3D" id="2.40.40.10">
    <property type="entry name" value="RlpA-like domain"/>
    <property type="match status" value="1"/>
</dbReference>
<evidence type="ECO:0000256" key="1">
    <source>
        <dbReference type="ARBA" id="ARBA00022729"/>
    </source>
</evidence>
<feature type="domain" description="3D" evidence="4">
    <location>
        <begin position="139"/>
        <end position="197"/>
    </location>
</feature>
<feature type="domain" description="Peptidoglycan binding-like" evidence="3">
    <location>
        <begin position="40"/>
        <end position="94"/>
    </location>
</feature>
<dbReference type="Pfam" id="PF06725">
    <property type="entry name" value="3D"/>
    <property type="match status" value="1"/>
</dbReference>
<sequence length="199" mass="21231">MGKKILKVFFGLSLLIAVSIPSVSMAAGPQEQPTITLGARGDDVRIVQKYLADSGFYAGDIDGIFGPITAKAVKEFQRSSSLNENGIVDKETFAYLGRLAGAPSRYSRAFSMKASAYSAYDPGNGSYTYGGNLLRKGLVAVDPAVIPLGTRLYIPGYGYAIADDIGGAIKGQRIDLAFDNRREALNFGVQRVTVYVVDG</sequence>
<dbReference type="InterPro" id="IPR051933">
    <property type="entry name" value="Resuscitation_pf_RpfB"/>
</dbReference>
<dbReference type="EMBL" id="CP155573">
    <property type="protein sequence ID" value="XFO66541.1"/>
    <property type="molecule type" value="Genomic_DNA"/>
</dbReference>
<protein>
    <recommendedName>
        <fullName evidence="7">Cell wall-binding protein YocH</fullName>
    </recommendedName>
</protein>
<evidence type="ECO:0000313" key="5">
    <source>
        <dbReference type="EMBL" id="XFO66541.1"/>
    </source>
</evidence>
<dbReference type="InterPro" id="IPR036908">
    <property type="entry name" value="RlpA-like_sf"/>
</dbReference>
<name>A0ABZ3ILR5_9FIRM</name>
<dbReference type="Gene3D" id="1.10.101.10">
    <property type="entry name" value="PGBD-like superfamily/PGBD"/>
    <property type="match status" value="1"/>
</dbReference>
<dbReference type="Proteomes" id="UP000216752">
    <property type="component" value="Chromosome"/>
</dbReference>
<dbReference type="InterPro" id="IPR036365">
    <property type="entry name" value="PGBD-like_sf"/>
</dbReference>
<dbReference type="InterPro" id="IPR002477">
    <property type="entry name" value="Peptidoglycan-bd-like"/>
</dbReference>
<dbReference type="SUPFAM" id="SSF50685">
    <property type="entry name" value="Barwin-like endoglucanases"/>
    <property type="match status" value="1"/>
</dbReference>
<dbReference type="SUPFAM" id="SSF47090">
    <property type="entry name" value="PGBD-like"/>
    <property type="match status" value="1"/>
</dbReference>
<feature type="chain" id="PRO_5045270573" description="Cell wall-binding protein YocH" evidence="2">
    <location>
        <begin position="27"/>
        <end position="199"/>
    </location>
</feature>
<dbReference type="PANTHER" id="PTHR39160">
    <property type="entry name" value="CELL WALL-BINDING PROTEIN YOCH"/>
    <property type="match status" value="1"/>
</dbReference>
<evidence type="ECO:0000259" key="3">
    <source>
        <dbReference type="Pfam" id="PF01471"/>
    </source>
</evidence>
<dbReference type="InterPro" id="IPR010611">
    <property type="entry name" value="3D_dom"/>
</dbReference>
<organism evidence="5 6">
    <name type="scientific">Sporomusa silvacetica DSM 10669</name>
    <dbReference type="NCBI Taxonomy" id="1123289"/>
    <lineage>
        <taxon>Bacteria</taxon>
        <taxon>Bacillati</taxon>
        <taxon>Bacillota</taxon>
        <taxon>Negativicutes</taxon>
        <taxon>Selenomonadales</taxon>
        <taxon>Sporomusaceae</taxon>
        <taxon>Sporomusa</taxon>
    </lineage>
</organism>